<dbReference type="SMART" id="SM00240">
    <property type="entry name" value="FHA"/>
    <property type="match status" value="1"/>
</dbReference>
<proteinExistence type="predicted"/>
<feature type="compositionally biased region" description="Basic and acidic residues" evidence="1">
    <location>
        <begin position="170"/>
        <end position="201"/>
    </location>
</feature>
<organism evidence="3 4">
    <name type="scientific">Desmophyllum pertusum</name>
    <dbReference type="NCBI Taxonomy" id="174260"/>
    <lineage>
        <taxon>Eukaryota</taxon>
        <taxon>Metazoa</taxon>
        <taxon>Cnidaria</taxon>
        <taxon>Anthozoa</taxon>
        <taxon>Hexacorallia</taxon>
        <taxon>Scleractinia</taxon>
        <taxon>Caryophylliina</taxon>
        <taxon>Caryophylliidae</taxon>
        <taxon>Desmophyllum</taxon>
    </lineage>
</organism>
<evidence type="ECO:0000259" key="2">
    <source>
        <dbReference type="PROSITE" id="PS50006"/>
    </source>
</evidence>
<sequence>MLCLKQIEGRTYNPSLQPEKVLLKPTVTRFGRSDQHSDVVIDSSVSPLMISRLHAVVYFEDGNFRIDCKGLNGLLVNKTMQSSAILCDGDEIVFGGAGVKTKQGQWVPACDSELVYVFKQEARGNTEETGSLGEGTSDGRVRRRSKRKQPVSTTEELSGPSKKKNKSKVKSKEVIEEEKRIDTQENEASKEEERSKKCWLI</sequence>
<feature type="domain" description="FHA" evidence="2">
    <location>
        <begin position="28"/>
        <end position="81"/>
    </location>
</feature>
<keyword evidence="4" id="KW-1185">Reference proteome</keyword>
<gene>
    <name evidence="3" type="ORF">OS493_033354</name>
</gene>
<dbReference type="Proteomes" id="UP001163046">
    <property type="component" value="Unassembled WGS sequence"/>
</dbReference>
<dbReference type="EMBL" id="MU826869">
    <property type="protein sequence ID" value="KAJ7370274.1"/>
    <property type="molecule type" value="Genomic_DNA"/>
</dbReference>
<protein>
    <recommendedName>
        <fullName evidence="2">FHA domain-containing protein</fullName>
    </recommendedName>
</protein>
<reference evidence="3" key="1">
    <citation type="submission" date="2023-01" db="EMBL/GenBank/DDBJ databases">
        <title>Genome assembly of the deep-sea coral Lophelia pertusa.</title>
        <authorList>
            <person name="Herrera S."/>
            <person name="Cordes E."/>
        </authorList>
    </citation>
    <scope>NUCLEOTIDE SEQUENCE</scope>
    <source>
        <strain evidence="3">USNM1676648</strain>
        <tissue evidence="3">Polyp</tissue>
    </source>
</reference>
<dbReference type="SUPFAM" id="SSF49879">
    <property type="entry name" value="SMAD/FHA domain"/>
    <property type="match status" value="1"/>
</dbReference>
<dbReference type="CDD" id="cd00060">
    <property type="entry name" value="FHA"/>
    <property type="match status" value="1"/>
</dbReference>
<name>A0A9X0CQZ8_9CNID</name>
<feature type="region of interest" description="Disordered" evidence="1">
    <location>
        <begin position="126"/>
        <end position="201"/>
    </location>
</feature>
<accession>A0A9X0CQZ8</accession>
<dbReference type="AlphaFoldDB" id="A0A9X0CQZ8"/>
<evidence type="ECO:0000313" key="4">
    <source>
        <dbReference type="Proteomes" id="UP001163046"/>
    </source>
</evidence>
<comment type="caution">
    <text evidence="3">The sequence shown here is derived from an EMBL/GenBank/DDBJ whole genome shotgun (WGS) entry which is preliminary data.</text>
</comment>
<dbReference type="PROSITE" id="PS50006">
    <property type="entry name" value="FHA_DOMAIN"/>
    <property type="match status" value="1"/>
</dbReference>
<dbReference type="InterPro" id="IPR008984">
    <property type="entry name" value="SMAD_FHA_dom_sf"/>
</dbReference>
<dbReference type="Pfam" id="PF00498">
    <property type="entry name" value="FHA"/>
    <property type="match status" value="1"/>
</dbReference>
<dbReference type="Gene3D" id="2.60.200.20">
    <property type="match status" value="1"/>
</dbReference>
<evidence type="ECO:0000313" key="3">
    <source>
        <dbReference type="EMBL" id="KAJ7370274.1"/>
    </source>
</evidence>
<dbReference type="InterPro" id="IPR000253">
    <property type="entry name" value="FHA_dom"/>
</dbReference>
<evidence type="ECO:0000256" key="1">
    <source>
        <dbReference type="SAM" id="MobiDB-lite"/>
    </source>
</evidence>
<dbReference type="OrthoDB" id="426657at2759"/>